<keyword evidence="1" id="KW-0175">Coiled coil</keyword>
<dbReference type="Gene3D" id="3.40.50.300">
    <property type="entry name" value="P-loop containing nucleotide triphosphate hydrolases"/>
    <property type="match status" value="2"/>
</dbReference>
<dbReference type="InterPro" id="IPR038729">
    <property type="entry name" value="Rad50/SbcC_AAA"/>
</dbReference>
<dbReference type="RefSeq" id="WP_289504140.1">
    <property type="nucleotide sequence ID" value="NZ_CP116805.1"/>
</dbReference>
<dbReference type="PANTHER" id="PTHR32114">
    <property type="entry name" value="ABC TRANSPORTER ABCH.3"/>
    <property type="match status" value="1"/>
</dbReference>
<dbReference type="AlphaFoldDB" id="A0AAF0BME7"/>
<dbReference type="Pfam" id="PF13476">
    <property type="entry name" value="AAA_23"/>
    <property type="match status" value="1"/>
</dbReference>
<dbReference type="GO" id="GO:0016887">
    <property type="term" value="F:ATP hydrolysis activity"/>
    <property type="evidence" value="ECO:0007669"/>
    <property type="project" value="InterPro"/>
</dbReference>
<dbReference type="Proteomes" id="UP001217500">
    <property type="component" value="Chromosome"/>
</dbReference>
<feature type="coiled-coil region" evidence="1">
    <location>
        <begin position="840"/>
        <end position="867"/>
    </location>
</feature>
<dbReference type="GO" id="GO:0006302">
    <property type="term" value="P:double-strand break repair"/>
    <property type="evidence" value="ECO:0007669"/>
    <property type="project" value="InterPro"/>
</dbReference>
<dbReference type="InterPro" id="IPR027417">
    <property type="entry name" value="P-loop_NTPase"/>
</dbReference>
<dbReference type="EMBL" id="CP116805">
    <property type="protein sequence ID" value="WCL54421.1"/>
    <property type="molecule type" value="Genomic_DNA"/>
</dbReference>
<dbReference type="SUPFAM" id="SSF52540">
    <property type="entry name" value="P-loop containing nucleoside triphosphate hydrolases"/>
    <property type="match status" value="1"/>
</dbReference>
<name>A0AAF0BME7_9PROT</name>
<evidence type="ECO:0000259" key="2">
    <source>
        <dbReference type="Pfam" id="PF13476"/>
    </source>
</evidence>
<gene>
    <name evidence="3" type="ORF">PH603_01440</name>
</gene>
<protein>
    <recommendedName>
        <fullName evidence="2">Rad50/SbcC-type AAA domain-containing protein</fullName>
    </recommendedName>
</protein>
<proteinExistence type="predicted"/>
<evidence type="ECO:0000313" key="4">
    <source>
        <dbReference type="Proteomes" id="UP001217500"/>
    </source>
</evidence>
<reference evidence="3" key="1">
    <citation type="submission" date="2023-01" db="EMBL/GenBank/DDBJ databases">
        <title>The genome sequence of Kordiimonadaceae bacterium 6D33.</title>
        <authorList>
            <person name="Liu Y."/>
        </authorList>
    </citation>
    <scope>NUCLEOTIDE SEQUENCE</scope>
    <source>
        <strain evidence="3">6D33</strain>
    </source>
</reference>
<organism evidence="3 4">
    <name type="scientific">Gimibacter soli</name>
    <dbReference type="NCBI Taxonomy" id="3024400"/>
    <lineage>
        <taxon>Bacteria</taxon>
        <taxon>Pseudomonadati</taxon>
        <taxon>Pseudomonadota</taxon>
        <taxon>Alphaproteobacteria</taxon>
        <taxon>Kordiimonadales</taxon>
        <taxon>Temperatibacteraceae</taxon>
        <taxon>Gimibacter</taxon>
    </lineage>
</organism>
<evidence type="ECO:0000313" key="3">
    <source>
        <dbReference type="EMBL" id="WCL54421.1"/>
    </source>
</evidence>
<feature type="coiled-coil region" evidence="1">
    <location>
        <begin position="679"/>
        <end position="706"/>
    </location>
</feature>
<dbReference type="KEGG" id="gso:PH603_01440"/>
<dbReference type="CDD" id="cd00267">
    <property type="entry name" value="ABC_ATPase"/>
    <property type="match status" value="1"/>
</dbReference>
<feature type="domain" description="Rad50/SbcC-type AAA" evidence="2">
    <location>
        <begin position="196"/>
        <end position="370"/>
    </location>
</feature>
<keyword evidence="4" id="KW-1185">Reference proteome</keyword>
<accession>A0AAF0BME7</accession>
<sequence>MTINMGDLRERIERQFPGAEQVNDSVIRFTRSAEACPFAVYYLDIAHELPNSLHDLNRYQDEVIGKRYFEGRKSLQWSNYLYFLRTNEELALAEAQRAKELIENDRSYARKFVIPEGNLEEILNPPIVTATENKRQENVLSAWINILTEAGIQGAILSDDDLPTRLKKIEVNSPEGRKAAEPPRRRFAKSAQSLRSLELKRYRQFPLRRTYDFGAVNLIFGPNASGKTSLLEAIELFYCGRTKRNPDLNTQYELKAVLADGTEERAVSSRTPQDFRERNLAWYGQFEIKTNNLYKSFAQFNFLDTDAAVSLSESADHVEEDLSKLLVGPDASKIWRDIERVSDGVKVRLKDLRSTQDQIRSELSRIEKQLSDSADERHQSDSLRTRLFEMIARHHWHLEPDVDEDSTEKFVGGLAEAIAIAQQAVEIHWAGSPVTYDALVNYHQNTIALVNEVTPEIDRLEKATGQHLRLTRVLSSAKQALELGVQAQRFIDAGVANLSAERRKLNDTITFSSMRVAGFEAEHFEILAGLEKDEVVAISERAATRKRVIAESALAATKAEYANFAKLRDESENLTQQLRQLAAAILDRATNPDECPLCHTQFEPGELANHMSRGLDAHLEPLGRSLLNQIENQEAALNDAKRVETALLRLREFCERSDQKVELTIGEAAAQALGISESLASSRARLQTLTQKIEDLDNAGLSLEEMDRLVSRMNDLGFPLEHLSHKAADQLVSSIQEQISTTSEQLELLSKEAAELQVSLRDRLGAALSADEIRPVLLKTKEQLSKTESILSRLDGFRESIPWPGDHPISEFIVAGESVRSVAAETQAASARERQADKIQSEARARKEQLSEQLTKLSQRIDRFATAQKALNKIRQGHSLKAAMESTLQLNRTAIESIFSAIHAPREFSGLGSSLATLVRKSDRCQSKLTEISTGQRAAFGLSLFLAQNSQLTVAPPVMLIDDPIAHVDDLNSLSFFDYLREIAITGRRQIFFATANDKLATLFERKFDFLGDGEFRKFTLSRKSD</sequence>
<dbReference type="PANTHER" id="PTHR32114:SF2">
    <property type="entry name" value="ABC TRANSPORTER ABCH.3"/>
    <property type="match status" value="1"/>
</dbReference>
<evidence type="ECO:0000256" key="1">
    <source>
        <dbReference type="SAM" id="Coils"/>
    </source>
</evidence>